<comment type="caution">
    <text evidence="1">The sequence shown here is derived from an EMBL/GenBank/DDBJ whole genome shotgun (WGS) entry which is preliminary data.</text>
</comment>
<protein>
    <submittedName>
        <fullName evidence="1">Uncharacterized protein</fullName>
    </submittedName>
</protein>
<gene>
    <name evidence="1" type="primary">Acey_s0468.g2018</name>
    <name evidence="1" type="ORF">Y032_0468g2018</name>
</gene>
<dbReference type="EMBL" id="JARK01000068">
    <property type="protein sequence ID" value="EYC44230.1"/>
    <property type="molecule type" value="Genomic_DNA"/>
</dbReference>
<dbReference type="OrthoDB" id="1729993at2759"/>
<keyword evidence="2" id="KW-1185">Reference proteome</keyword>
<dbReference type="AlphaFoldDB" id="A0A016WX28"/>
<sequence length="194" mass="22470">MDEVKQTVREKKHLYHVFFRSKTARRTAKKVVAMAKATHYEKSNKELDTRHGERFIYRLAKYCRPQAEDVEKFRKINDQHGKLLVDYRKVMERLHECVEKVSNEEFTHLPIPQLPPTHGPVHSITVQEKQAALIQMKSGKATSPDDVAVELWKSGCWSFAACLTKVFNWIVVEKNGNEARRLRFGRAKAAPLNA</sequence>
<dbReference type="Proteomes" id="UP000024635">
    <property type="component" value="Unassembled WGS sequence"/>
</dbReference>
<accession>A0A016WX28</accession>
<evidence type="ECO:0000313" key="2">
    <source>
        <dbReference type="Proteomes" id="UP000024635"/>
    </source>
</evidence>
<evidence type="ECO:0000313" key="1">
    <source>
        <dbReference type="EMBL" id="EYC44230.1"/>
    </source>
</evidence>
<organism evidence="1 2">
    <name type="scientific">Ancylostoma ceylanicum</name>
    <dbReference type="NCBI Taxonomy" id="53326"/>
    <lineage>
        <taxon>Eukaryota</taxon>
        <taxon>Metazoa</taxon>
        <taxon>Ecdysozoa</taxon>
        <taxon>Nematoda</taxon>
        <taxon>Chromadorea</taxon>
        <taxon>Rhabditida</taxon>
        <taxon>Rhabditina</taxon>
        <taxon>Rhabditomorpha</taxon>
        <taxon>Strongyloidea</taxon>
        <taxon>Ancylostomatidae</taxon>
        <taxon>Ancylostomatinae</taxon>
        <taxon>Ancylostoma</taxon>
    </lineage>
</organism>
<name>A0A016WX28_9BILA</name>
<proteinExistence type="predicted"/>
<reference evidence="2" key="1">
    <citation type="journal article" date="2015" name="Nat. Genet.">
        <title>The genome and transcriptome of the zoonotic hookworm Ancylostoma ceylanicum identify infection-specific gene families.</title>
        <authorList>
            <person name="Schwarz E.M."/>
            <person name="Hu Y."/>
            <person name="Antoshechkin I."/>
            <person name="Miller M.M."/>
            <person name="Sternberg P.W."/>
            <person name="Aroian R.V."/>
        </authorList>
    </citation>
    <scope>NUCLEOTIDE SEQUENCE</scope>
    <source>
        <strain evidence="2">HY135</strain>
    </source>
</reference>